<dbReference type="Gene3D" id="1.20.1070.10">
    <property type="entry name" value="Rhodopsin 7-helix transmembrane proteins"/>
    <property type="match status" value="1"/>
</dbReference>
<dbReference type="CDD" id="cd00637">
    <property type="entry name" value="7tm_classA_rhodopsin-like"/>
    <property type="match status" value="1"/>
</dbReference>
<keyword evidence="4" id="KW-0297">G-protein coupled receptor</keyword>
<dbReference type="SUPFAM" id="SSF81321">
    <property type="entry name" value="Family A G protein-coupled receptor-like"/>
    <property type="match status" value="1"/>
</dbReference>
<evidence type="ECO:0000256" key="3">
    <source>
        <dbReference type="ARBA" id="ARBA00022989"/>
    </source>
</evidence>
<proteinExistence type="predicted"/>
<feature type="transmembrane region" description="Helical" evidence="8">
    <location>
        <begin position="227"/>
        <end position="252"/>
    </location>
</feature>
<evidence type="ECO:0000259" key="9">
    <source>
        <dbReference type="PROSITE" id="PS50262"/>
    </source>
</evidence>
<feature type="transmembrane region" description="Helical" evidence="8">
    <location>
        <begin position="272"/>
        <end position="291"/>
    </location>
</feature>
<dbReference type="GeneID" id="6750299"/>
<evidence type="ECO:0000313" key="11">
    <source>
        <dbReference type="Proteomes" id="UP000009022"/>
    </source>
</evidence>
<gene>
    <name evidence="10" type="ORF">TRIADDRAFT_18299</name>
</gene>
<evidence type="ECO:0000256" key="6">
    <source>
        <dbReference type="ARBA" id="ARBA00023170"/>
    </source>
</evidence>
<dbReference type="KEGG" id="tad:TRIADDRAFT_18299"/>
<comment type="subcellular location">
    <subcellularLocation>
        <location evidence="1">Membrane</location>
        <topology evidence="1">Multi-pass membrane protein</topology>
    </subcellularLocation>
</comment>
<evidence type="ECO:0000256" key="4">
    <source>
        <dbReference type="ARBA" id="ARBA00023040"/>
    </source>
</evidence>
<evidence type="ECO:0000256" key="2">
    <source>
        <dbReference type="ARBA" id="ARBA00022692"/>
    </source>
</evidence>
<organism evidence="10 11">
    <name type="scientific">Trichoplax adhaerens</name>
    <name type="common">Trichoplax reptans</name>
    <dbReference type="NCBI Taxonomy" id="10228"/>
    <lineage>
        <taxon>Eukaryota</taxon>
        <taxon>Metazoa</taxon>
        <taxon>Placozoa</taxon>
        <taxon>Uniplacotomia</taxon>
        <taxon>Trichoplacea</taxon>
        <taxon>Trichoplacidae</taxon>
        <taxon>Trichoplax</taxon>
    </lineage>
</organism>
<dbReference type="GO" id="GO:0004930">
    <property type="term" value="F:G protein-coupled receptor activity"/>
    <property type="evidence" value="ECO:0000318"/>
    <property type="project" value="GO_Central"/>
</dbReference>
<dbReference type="CTD" id="6750299"/>
<keyword evidence="11" id="KW-1185">Reference proteome</keyword>
<feature type="transmembrane region" description="Helical" evidence="8">
    <location>
        <begin position="177"/>
        <end position="206"/>
    </location>
</feature>
<dbReference type="GO" id="GO:0005886">
    <property type="term" value="C:plasma membrane"/>
    <property type="evidence" value="ECO:0000318"/>
    <property type="project" value="GO_Central"/>
</dbReference>
<dbReference type="PROSITE" id="PS50262">
    <property type="entry name" value="G_PROTEIN_RECEP_F1_2"/>
    <property type="match status" value="1"/>
</dbReference>
<dbReference type="EMBL" id="DS985241">
    <property type="protein sequence ID" value="EDV29158.1"/>
    <property type="molecule type" value="Genomic_DNA"/>
</dbReference>
<keyword evidence="3 8" id="KW-1133">Transmembrane helix</keyword>
<dbReference type="AlphaFoldDB" id="B3RK87"/>
<keyword evidence="2 8" id="KW-0812">Transmembrane</keyword>
<dbReference type="HOGENOM" id="CLU_009579_6_1_1"/>
<accession>B3RK87</accession>
<dbReference type="GO" id="GO:0032870">
    <property type="term" value="P:cellular response to hormone stimulus"/>
    <property type="evidence" value="ECO:0000318"/>
    <property type="project" value="GO_Central"/>
</dbReference>
<dbReference type="InterPro" id="IPR017452">
    <property type="entry name" value="GPCR_Rhodpsn_7TM"/>
</dbReference>
<evidence type="ECO:0000256" key="7">
    <source>
        <dbReference type="ARBA" id="ARBA00023224"/>
    </source>
</evidence>
<dbReference type="GO" id="GO:0007186">
    <property type="term" value="P:G protein-coupled receptor signaling pathway"/>
    <property type="evidence" value="ECO:0000318"/>
    <property type="project" value="GO_Central"/>
</dbReference>
<feature type="transmembrane region" description="Helical" evidence="8">
    <location>
        <begin position="48"/>
        <end position="68"/>
    </location>
</feature>
<dbReference type="FunFam" id="1.20.1070.10:FF:001153">
    <property type="entry name" value="Neuropeptide FF receptor 2"/>
    <property type="match status" value="1"/>
</dbReference>
<feature type="domain" description="G-protein coupled receptors family 1 profile" evidence="9">
    <location>
        <begin position="27"/>
        <end position="288"/>
    </location>
</feature>
<dbReference type="InParanoid" id="B3RK87"/>
<dbReference type="PRINTS" id="PR00237">
    <property type="entry name" value="GPCRRHODOPSN"/>
</dbReference>
<name>B3RK87_TRIAD</name>
<dbReference type="PhylomeDB" id="B3RK87"/>
<dbReference type="RefSeq" id="XP_002108360.1">
    <property type="nucleotide sequence ID" value="XM_002108324.1"/>
</dbReference>
<dbReference type="InterPro" id="IPR000276">
    <property type="entry name" value="GPCR_Rhodpsn"/>
</dbReference>
<evidence type="ECO:0000256" key="8">
    <source>
        <dbReference type="SAM" id="Phobius"/>
    </source>
</evidence>
<dbReference type="STRING" id="10228.B3RK87"/>
<sequence>MVAGPQEPDRIALIVLYFVIFTIGFVGNSLVCFIILTKRVAITTTTIFLCNLAFIDLILLLSLVPMKVARQFTLGYILGTALCKIEGYLGTVCLANASLTLVVMGVDKYIAIAKPFKRHYFRKRWAIAIVCIIWILTSLVMMVPLINNAVEYFYYQPAATCIGFCYSYWNSLVAARIYYVFVLSFDFICPSLMIIYFYSTIAIYVIKTKRMHRYGLVKKFYSRRKRQILKMLIAVVAAFYVCWTPYSILTLLRVFRTININTVPYLRQLSNYFLLLTFCSAAINPIIYGLYHENFKASMKLMYSASTRTHSYTISRTRTISRTSTAGSFNARNAERQKSIMRHKLAVLRANSNQQSEVAKV</sequence>
<evidence type="ECO:0000313" key="10">
    <source>
        <dbReference type="EMBL" id="EDV29158.1"/>
    </source>
</evidence>
<keyword evidence="5 8" id="KW-0472">Membrane</keyword>
<dbReference type="OrthoDB" id="2132067at2759"/>
<dbReference type="PANTHER" id="PTHR45695:SF9">
    <property type="entry name" value="LEUCOKININ RECEPTOR"/>
    <property type="match status" value="1"/>
</dbReference>
<dbReference type="PANTHER" id="PTHR45695">
    <property type="entry name" value="LEUCOKININ RECEPTOR-RELATED"/>
    <property type="match status" value="1"/>
</dbReference>
<keyword evidence="6" id="KW-0675">Receptor</keyword>
<feature type="transmembrane region" description="Helical" evidence="8">
    <location>
        <begin position="88"/>
        <end position="106"/>
    </location>
</feature>
<reference evidence="10 11" key="1">
    <citation type="journal article" date="2008" name="Nature">
        <title>The Trichoplax genome and the nature of placozoans.</title>
        <authorList>
            <person name="Srivastava M."/>
            <person name="Begovic E."/>
            <person name="Chapman J."/>
            <person name="Putnam N.H."/>
            <person name="Hellsten U."/>
            <person name="Kawashima T."/>
            <person name="Kuo A."/>
            <person name="Mitros T."/>
            <person name="Salamov A."/>
            <person name="Carpenter M.L."/>
            <person name="Signorovitch A.Y."/>
            <person name="Moreno M.A."/>
            <person name="Kamm K."/>
            <person name="Grimwood J."/>
            <person name="Schmutz J."/>
            <person name="Shapiro H."/>
            <person name="Grigoriev I.V."/>
            <person name="Buss L.W."/>
            <person name="Schierwater B."/>
            <person name="Dellaporta S.L."/>
            <person name="Rokhsar D.S."/>
        </authorList>
    </citation>
    <scope>NUCLEOTIDE SEQUENCE [LARGE SCALE GENOMIC DNA]</scope>
    <source>
        <strain evidence="10 11">Grell-BS-1999</strain>
    </source>
</reference>
<dbReference type="eggNOG" id="KOG3656">
    <property type="taxonomic scope" value="Eukaryota"/>
</dbReference>
<feature type="transmembrane region" description="Helical" evidence="8">
    <location>
        <begin position="126"/>
        <end position="146"/>
    </location>
</feature>
<evidence type="ECO:0000256" key="1">
    <source>
        <dbReference type="ARBA" id="ARBA00004141"/>
    </source>
</evidence>
<dbReference type="Proteomes" id="UP000009022">
    <property type="component" value="Unassembled WGS sequence"/>
</dbReference>
<keyword evidence="7" id="KW-0807">Transducer</keyword>
<evidence type="ECO:0000256" key="5">
    <source>
        <dbReference type="ARBA" id="ARBA00023136"/>
    </source>
</evidence>
<protein>
    <recommendedName>
        <fullName evidence="9">G-protein coupled receptors family 1 profile domain-containing protein</fullName>
    </recommendedName>
</protein>
<dbReference type="Pfam" id="PF00001">
    <property type="entry name" value="7tm_1"/>
    <property type="match status" value="1"/>
</dbReference>
<feature type="transmembrane region" description="Helical" evidence="8">
    <location>
        <begin position="12"/>
        <end position="36"/>
    </location>
</feature>